<evidence type="ECO:0000256" key="9">
    <source>
        <dbReference type="ARBA" id="ARBA00023242"/>
    </source>
</evidence>
<keyword evidence="10" id="KW-0505">Motor protein</keyword>
<dbReference type="SUPFAM" id="SSF54648">
    <property type="entry name" value="DLC"/>
    <property type="match status" value="1"/>
</dbReference>
<gene>
    <name evidence="13" type="ORF">KIW84_056914</name>
</gene>
<dbReference type="PANTHER" id="PTHR11886">
    <property type="entry name" value="DYNEIN LIGHT CHAIN"/>
    <property type="match status" value="1"/>
</dbReference>
<dbReference type="SMART" id="SM01375">
    <property type="entry name" value="Dynein_light"/>
    <property type="match status" value="1"/>
</dbReference>
<feature type="region of interest" description="Disordered" evidence="11">
    <location>
        <begin position="39"/>
        <end position="88"/>
    </location>
</feature>
<reference evidence="13 14" key="1">
    <citation type="journal article" date="2022" name="Nat. Genet.">
        <title>Improved pea reference genome and pan-genome highlight genomic features and evolutionary characteristics.</title>
        <authorList>
            <person name="Yang T."/>
            <person name="Liu R."/>
            <person name="Luo Y."/>
            <person name="Hu S."/>
            <person name="Wang D."/>
            <person name="Wang C."/>
            <person name="Pandey M.K."/>
            <person name="Ge S."/>
            <person name="Xu Q."/>
            <person name="Li N."/>
            <person name="Li G."/>
            <person name="Huang Y."/>
            <person name="Saxena R.K."/>
            <person name="Ji Y."/>
            <person name="Li M."/>
            <person name="Yan X."/>
            <person name="He Y."/>
            <person name="Liu Y."/>
            <person name="Wang X."/>
            <person name="Xiang C."/>
            <person name="Varshney R.K."/>
            <person name="Ding H."/>
            <person name="Gao S."/>
            <person name="Zong X."/>
        </authorList>
    </citation>
    <scope>NUCLEOTIDE SEQUENCE [LARGE SCALE GENOMIC DNA]</scope>
    <source>
        <strain evidence="13 14">cv. Zhongwan 6</strain>
    </source>
</reference>
<evidence type="ECO:0000256" key="4">
    <source>
        <dbReference type="ARBA" id="ARBA00022490"/>
    </source>
</evidence>
<protein>
    <recommendedName>
        <fullName evidence="10">Dynein light chain</fullName>
    </recommendedName>
</protein>
<dbReference type="FunFam" id="3.30.740.10:FF:000005">
    <property type="entry name" value="Dynein light chain"/>
    <property type="match status" value="1"/>
</dbReference>
<keyword evidence="14" id="KW-1185">Reference proteome</keyword>
<dbReference type="Gene3D" id="3.30.740.10">
    <property type="entry name" value="Protein Inhibitor Of Neuronal Nitric Oxide Synthase"/>
    <property type="match status" value="1"/>
</dbReference>
<proteinExistence type="inferred from homology"/>
<evidence type="ECO:0000256" key="5">
    <source>
        <dbReference type="ARBA" id="ARBA00022701"/>
    </source>
</evidence>
<feature type="chain" id="PRO_5039085610" description="Dynein light chain" evidence="12">
    <location>
        <begin position="19"/>
        <end position="171"/>
    </location>
</feature>
<sequence length="171" mass="19287">SIFTPFSLSFAIYIPALSSLISSTCTHLLLHSSPSSLVTKTQQRKMAKKNKSKKNKKKNKKNVAEAPSVKPIPDSPPPPPAVSPERSAANQRLYDEMKNEAFDIATTAFERYYLDARVAEEIKTEFDRRFGPTWHCIIGSSYGSCVSCEAGYHFYLYFNKKDIILFKCGYT</sequence>
<dbReference type="Gramene" id="Psat05G0691400-T1">
    <property type="protein sequence ID" value="KAI5412020.1"/>
    <property type="gene ID" value="KIW84_056914"/>
</dbReference>
<dbReference type="GO" id="GO:0015031">
    <property type="term" value="P:protein transport"/>
    <property type="evidence" value="ECO:0007669"/>
    <property type="project" value="UniProtKB-KW"/>
</dbReference>
<keyword evidence="8 10" id="KW-0206">Cytoskeleton</keyword>
<comment type="similarity">
    <text evidence="10">Belongs to the dynein light chain family.</text>
</comment>
<dbReference type="Proteomes" id="UP001058974">
    <property type="component" value="Chromosome 5"/>
</dbReference>
<dbReference type="GO" id="GO:0005874">
    <property type="term" value="C:microtubule"/>
    <property type="evidence" value="ECO:0007669"/>
    <property type="project" value="UniProtKB-KW"/>
</dbReference>
<evidence type="ECO:0000256" key="3">
    <source>
        <dbReference type="ARBA" id="ARBA00022448"/>
    </source>
</evidence>
<dbReference type="AlphaFoldDB" id="A0A9D4X2S0"/>
<dbReference type="GO" id="GO:0045505">
    <property type="term" value="F:dynein intermediate chain binding"/>
    <property type="evidence" value="ECO:0007669"/>
    <property type="project" value="TreeGrafter"/>
</dbReference>
<dbReference type="GO" id="GO:0005868">
    <property type="term" value="C:cytoplasmic dynein complex"/>
    <property type="evidence" value="ECO:0007669"/>
    <property type="project" value="TreeGrafter"/>
</dbReference>
<organism evidence="13 14">
    <name type="scientific">Pisum sativum</name>
    <name type="common">Garden pea</name>
    <name type="synonym">Lathyrus oleraceus</name>
    <dbReference type="NCBI Taxonomy" id="3888"/>
    <lineage>
        <taxon>Eukaryota</taxon>
        <taxon>Viridiplantae</taxon>
        <taxon>Streptophyta</taxon>
        <taxon>Embryophyta</taxon>
        <taxon>Tracheophyta</taxon>
        <taxon>Spermatophyta</taxon>
        <taxon>Magnoliopsida</taxon>
        <taxon>eudicotyledons</taxon>
        <taxon>Gunneridae</taxon>
        <taxon>Pentapetalae</taxon>
        <taxon>rosids</taxon>
        <taxon>fabids</taxon>
        <taxon>Fabales</taxon>
        <taxon>Fabaceae</taxon>
        <taxon>Papilionoideae</taxon>
        <taxon>50 kb inversion clade</taxon>
        <taxon>NPAAA clade</taxon>
        <taxon>Hologalegina</taxon>
        <taxon>IRL clade</taxon>
        <taxon>Fabeae</taxon>
        <taxon>Lathyrus</taxon>
    </lineage>
</organism>
<dbReference type="EMBL" id="JAMSHJ010000005">
    <property type="protein sequence ID" value="KAI5412020.1"/>
    <property type="molecule type" value="Genomic_DNA"/>
</dbReference>
<evidence type="ECO:0000256" key="1">
    <source>
        <dbReference type="ARBA" id="ARBA00004123"/>
    </source>
</evidence>
<evidence type="ECO:0000256" key="10">
    <source>
        <dbReference type="RuleBase" id="RU365010"/>
    </source>
</evidence>
<feature type="non-terminal residue" evidence="13">
    <location>
        <position position="1"/>
    </location>
</feature>
<dbReference type="InterPro" id="IPR001372">
    <property type="entry name" value="Dynein_light_chain_typ-1/2"/>
</dbReference>
<evidence type="ECO:0000256" key="2">
    <source>
        <dbReference type="ARBA" id="ARBA00004245"/>
    </source>
</evidence>
<accession>A0A9D4X2S0</accession>
<comment type="caution">
    <text evidence="13">The sequence shown here is derived from an EMBL/GenBank/DDBJ whole genome shotgun (WGS) entry which is preliminary data.</text>
</comment>
<keyword evidence="7" id="KW-0653">Protein transport</keyword>
<dbReference type="GO" id="GO:0007017">
    <property type="term" value="P:microtubule-based process"/>
    <property type="evidence" value="ECO:0007669"/>
    <property type="project" value="InterPro"/>
</dbReference>
<dbReference type="Pfam" id="PF01221">
    <property type="entry name" value="Dynein_light"/>
    <property type="match status" value="1"/>
</dbReference>
<evidence type="ECO:0000256" key="12">
    <source>
        <dbReference type="SAM" id="SignalP"/>
    </source>
</evidence>
<evidence type="ECO:0000256" key="7">
    <source>
        <dbReference type="ARBA" id="ARBA00022927"/>
    </source>
</evidence>
<keyword evidence="9" id="KW-0539">Nucleus</keyword>
<keyword evidence="4 10" id="KW-0963">Cytoplasm</keyword>
<keyword evidence="5 10" id="KW-0493">Microtubule</keyword>
<evidence type="ECO:0000256" key="6">
    <source>
        <dbReference type="ARBA" id="ARBA00022816"/>
    </source>
</evidence>
<feature type="signal peptide" evidence="12">
    <location>
        <begin position="1"/>
        <end position="18"/>
    </location>
</feature>
<keyword evidence="3" id="KW-0813">Transport</keyword>
<feature type="compositionally biased region" description="Pro residues" evidence="11">
    <location>
        <begin position="73"/>
        <end position="82"/>
    </location>
</feature>
<feature type="compositionally biased region" description="Basic residues" evidence="11">
    <location>
        <begin position="42"/>
        <end position="61"/>
    </location>
</feature>
<keyword evidence="12" id="KW-0732">Signal</keyword>
<keyword evidence="6" id="KW-0509">mRNA transport</keyword>
<dbReference type="GO" id="GO:0051028">
    <property type="term" value="P:mRNA transport"/>
    <property type="evidence" value="ECO:0007669"/>
    <property type="project" value="UniProtKB-KW"/>
</dbReference>
<evidence type="ECO:0000256" key="11">
    <source>
        <dbReference type="SAM" id="MobiDB-lite"/>
    </source>
</evidence>
<dbReference type="InterPro" id="IPR037177">
    <property type="entry name" value="DLC_sf"/>
</dbReference>
<name>A0A9D4X2S0_PEA</name>
<comment type="subcellular location">
    <subcellularLocation>
        <location evidence="2 10">Cytoplasm</location>
        <location evidence="2 10">Cytoskeleton</location>
    </subcellularLocation>
    <subcellularLocation>
        <location evidence="1">Nucleus</location>
    </subcellularLocation>
</comment>
<dbReference type="GO" id="GO:0005634">
    <property type="term" value="C:nucleus"/>
    <property type="evidence" value="ECO:0007669"/>
    <property type="project" value="UniProtKB-SubCell"/>
</dbReference>
<keyword evidence="10" id="KW-0243">Dynein</keyword>
<evidence type="ECO:0000313" key="13">
    <source>
        <dbReference type="EMBL" id="KAI5412020.1"/>
    </source>
</evidence>
<evidence type="ECO:0000313" key="14">
    <source>
        <dbReference type="Proteomes" id="UP001058974"/>
    </source>
</evidence>
<dbReference type="PANTHER" id="PTHR11886:SF35">
    <property type="entry name" value="DYNEIN LIGHT CHAIN"/>
    <property type="match status" value="1"/>
</dbReference>
<evidence type="ECO:0000256" key="8">
    <source>
        <dbReference type="ARBA" id="ARBA00023212"/>
    </source>
</evidence>